<accession>A0A285VG29</accession>
<name>A0A285VG29_9ACTN</name>
<dbReference type="Proteomes" id="UP000219435">
    <property type="component" value="Unassembled WGS sequence"/>
</dbReference>
<organism evidence="1 2">
    <name type="scientific">Blastococcus aggregatus</name>
    <dbReference type="NCBI Taxonomy" id="38502"/>
    <lineage>
        <taxon>Bacteria</taxon>
        <taxon>Bacillati</taxon>
        <taxon>Actinomycetota</taxon>
        <taxon>Actinomycetes</taxon>
        <taxon>Geodermatophilales</taxon>
        <taxon>Geodermatophilaceae</taxon>
        <taxon>Blastococcus</taxon>
    </lineage>
</organism>
<gene>
    <name evidence="1" type="ORF">SAMN05660748_4304</name>
</gene>
<sequence length="92" mass="9911">MAIHQDLVPSAARVRVVVADALGLQRVLTMLTGRNHAFTRLEAEEANGGRWTVTVHLTASSHEMELVTLRLDRLPSVLTVDVTSPGQLAATA</sequence>
<evidence type="ECO:0000313" key="2">
    <source>
        <dbReference type="Proteomes" id="UP000219435"/>
    </source>
</evidence>
<evidence type="ECO:0008006" key="3">
    <source>
        <dbReference type="Google" id="ProtNLM"/>
    </source>
</evidence>
<dbReference type="EMBL" id="OBQI01000007">
    <property type="protein sequence ID" value="SOC53035.1"/>
    <property type="molecule type" value="Genomic_DNA"/>
</dbReference>
<dbReference type="RefSeq" id="WP_097197016.1">
    <property type="nucleotide sequence ID" value="NZ_OBQI01000007.1"/>
</dbReference>
<protein>
    <recommendedName>
        <fullName evidence="3">ACT domain-containing protein</fullName>
    </recommendedName>
</protein>
<dbReference type="AlphaFoldDB" id="A0A285VG29"/>
<keyword evidence="2" id="KW-1185">Reference proteome</keyword>
<proteinExistence type="predicted"/>
<reference evidence="2" key="1">
    <citation type="submission" date="2017-08" db="EMBL/GenBank/DDBJ databases">
        <authorList>
            <person name="Varghese N."/>
            <person name="Submissions S."/>
        </authorList>
    </citation>
    <scope>NUCLEOTIDE SEQUENCE [LARGE SCALE GENOMIC DNA]</scope>
    <source>
        <strain evidence="2">DSM 4725</strain>
    </source>
</reference>
<evidence type="ECO:0000313" key="1">
    <source>
        <dbReference type="EMBL" id="SOC53035.1"/>
    </source>
</evidence>
<dbReference type="OrthoDB" id="5195011at2"/>